<name>A0A8E2JLK8_9PEZI</name>
<proteinExistence type="predicted"/>
<organism evidence="1 2">
    <name type="scientific">Glonium stellatum</name>
    <dbReference type="NCBI Taxonomy" id="574774"/>
    <lineage>
        <taxon>Eukaryota</taxon>
        <taxon>Fungi</taxon>
        <taxon>Dikarya</taxon>
        <taxon>Ascomycota</taxon>
        <taxon>Pezizomycotina</taxon>
        <taxon>Dothideomycetes</taxon>
        <taxon>Pleosporomycetidae</taxon>
        <taxon>Gloniales</taxon>
        <taxon>Gloniaceae</taxon>
        <taxon>Glonium</taxon>
    </lineage>
</organism>
<dbReference type="PROSITE" id="PS51257">
    <property type="entry name" value="PROKAR_LIPOPROTEIN"/>
    <property type="match status" value="1"/>
</dbReference>
<dbReference type="Proteomes" id="UP000250140">
    <property type="component" value="Unassembled WGS sequence"/>
</dbReference>
<gene>
    <name evidence="1" type="ORF">AOQ84DRAFT_216391</name>
</gene>
<reference evidence="1 2" key="1">
    <citation type="journal article" date="2016" name="Nat. Commun.">
        <title>Ectomycorrhizal ecology is imprinted in the genome of the dominant symbiotic fungus Cenococcum geophilum.</title>
        <authorList>
            <consortium name="DOE Joint Genome Institute"/>
            <person name="Peter M."/>
            <person name="Kohler A."/>
            <person name="Ohm R.A."/>
            <person name="Kuo A."/>
            <person name="Krutzmann J."/>
            <person name="Morin E."/>
            <person name="Arend M."/>
            <person name="Barry K.W."/>
            <person name="Binder M."/>
            <person name="Choi C."/>
            <person name="Clum A."/>
            <person name="Copeland A."/>
            <person name="Grisel N."/>
            <person name="Haridas S."/>
            <person name="Kipfer T."/>
            <person name="LaButti K."/>
            <person name="Lindquist E."/>
            <person name="Lipzen A."/>
            <person name="Maire R."/>
            <person name="Meier B."/>
            <person name="Mihaltcheva S."/>
            <person name="Molinier V."/>
            <person name="Murat C."/>
            <person name="Poggeler S."/>
            <person name="Quandt C.A."/>
            <person name="Sperisen C."/>
            <person name="Tritt A."/>
            <person name="Tisserant E."/>
            <person name="Crous P.W."/>
            <person name="Henrissat B."/>
            <person name="Nehls U."/>
            <person name="Egli S."/>
            <person name="Spatafora J.W."/>
            <person name="Grigoriev I.V."/>
            <person name="Martin F.M."/>
        </authorList>
    </citation>
    <scope>NUCLEOTIDE SEQUENCE [LARGE SCALE GENOMIC DNA]</scope>
    <source>
        <strain evidence="1 2">CBS 207.34</strain>
    </source>
</reference>
<sequence>MVRAIGEIQVGDVRRLLEDRLWDFHMPLVIFYACFWVRPSTTLSPNCWGAGMVLLLGHHTAPSMVSIKLPLQEPKSCPLDELKIEHDLYDSGNRIQPCKQIIPYSSLFVVFGLQICQDSLVGTMPFSI</sequence>
<dbReference type="EMBL" id="KV751099">
    <property type="protein sequence ID" value="OCL01623.1"/>
    <property type="molecule type" value="Genomic_DNA"/>
</dbReference>
<keyword evidence="2" id="KW-1185">Reference proteome</keyword>
<accession>A0A8E2JLK8</accession>
<dbReference type="AlphaFoldDB" id="A0A8E2JLK8"/>
<evidence type="ECO:0000313" key="2">
    <source>
        <dbReference type="Proteomes" id="UP000250140"/>
    </source>
</evidence>
<evidence type="ECO:0000313" key="1">
    <source>
        <dbReference type="EMBL" id="OCL01623.1"/>
    </source>
</evidence>
<protein>
    <submittedName>
        <fullName evidence="1">Uncharacterized protein</fullName>
    </submittedName>
</protein>